<keyword evidence="1" id="KW-1133">Transmembrane helix</keyword>
<evidence type="ECO:0000313" key="3">
    <source>
        <dbReference type="EMBL" id="CAL1139107.1"/>
    </source>
</evidence>
<gene>
    <name evidence="2" type="ORF">C1SCF055_LOCUS13149</name>
</gene>
<sequence length="402" mass="44135">MLTGQNKMNSSNYSTTIKARVQNTTAMPLLCRDIIPLDAVANISVAAICSKWCHEALGPNSAAPYMLSPWHVFWLLKSQQGHIYLTCWKAQTAAWALELMPELYWIYLLAMVYGVWSIIAFLWTFCNTEPQTIPGGPAQDHVTPDGPYGRRCGDMPCCCLPVRSNQALPLENGWNEAPLCYPASSDRNGSEIGLKIAAFFILFEPFGDIVSVLTILRIGQPFPAAFMAFGIALACAVSGDPLQLSGAHAVAESLRKGFETRGLMHYKDHELWESCICATVQVYSLMSLHPKTAKLSTGLNLLVSASVNLAISIPAQEQAKYVIGELKDSDWTFATIQEAKRSPALRCQMVVTTLGIVLTASMAILLQKVPPGGDLNMEPFWGNCGPSSVIRRRGSSGFWPWW</sequence>
<dbReference type="AlphaFoldDB" id="A0A9P1FTE8"/>
<protein>
    <submittedName>
        <fullName evidence="4">Zinc finger HIT domain-containing protein 2</fullName>
    </submittedName>
</protein>
<comment type="caution">
    <text evidence="2">The sequence shown here is derived from an EMBL/GenBank/DDBJ whole genome shotgun (WGS) entry which is preliminary data.</text>
</comment>
<dbReference type="Proteomes" id="UP001152797">
    <property type="component" value="Unassembled WGS sequence"/>
</dbReference>
<dbReference type="OrthoDB" id="421526at2759"/>
<keyword evidence="5" id="KW-1185">Reference proteome</keyword>
<evidence type="ECO:0000313" key="5">
    <source>
        <dbReference type="Proteomes" id="UP001152797"/>
    </source>
</evidence>
<dbReference type="EMBL" id="CAMXCT010001013">
    <property type="protein sequence ID" value="CAI3985732.1"/>
    <property type="molecule type" value="Genomic_DNA"/>
</dbReference>
<reference evidence="2" key="1">
    <citation type="submission" date="2022-10" db="EMBL/GenBank/DDBJ databases">
        <authorList>
            <person name="Chen Y."/>
            <person name="Dougan E. K."/>
            <person name="Chan C."/>
            <person name="Rhodes N."/>
            <person name="Thang M."/>
        </authorList>
    </citation>
    <scope>NUCLEOTIDE SEQUENCE</scope>
</reference>
<organism evidence="2">
    <name type="scientific">Cladocopium goreaui</name>
    <dbReference type="NCBI Taxonomy" id="2562237"/>
    <lineage>
        <taxon>Eukaryota</taxon>
        <taxon>Sar</taxon>
        <taxon>Alveolata</taxon>
        <taxon>Dinophyceae</taxon>
        <taxon>Suessiales</taxon>
        <taxon>Symbiodiniaceae</taxon>
        <taxon>Cladocopium</taxon>
    </lineage>
</organism>
<dbReference type="EMBL" id="CAMXCT030001013">
    <property type="protein sequence ID" value="CAL4773044.1"/>
    <property type="molecule type" value="Genomic_DNA"/>
</dbReference>
<evidence type="ECO:0000256" key="1">
    <source>
        <dbReference type="SAM" id="Phobius"/>
    </source>
</evidence>
<proteinExistence type="predicted"/>
<reference evidence="3" key="2">
    <citation type="submission" date="2024-04" db="EMBL/GenBank/DDBJ databases">
        <authorList>
            <person name="Chen Y."/>
            <person name="Shah S."/>
            <person name="Dougan E. K."/>
            <person name="Thang M."/>
            <person name="Chan C."/>
        </authorList>
    </citation>
    <scope>NUCLEOTIDE SEQUENCE [LARGE SCALE GENOMIC DNA]</scope>
</reference>
<feature type="transmembrane region" description="Helical" evidence="1">
    <location>
        <begin position="104"/>
        <end position="125"/>
    </location>
</feature>
<keyword evidence="1" id="KW-0812">Transmembrane</keyword>
<dbReference type="EMBL" id="CAMXCT020001013">
    <property type="protein sequence ID" value="CAL1139107.1"/>
    <property type="molecule type" value="Genomic_DNA"/>
</dbReference>
<keyword evidence="1" id="KW-0472">Membrane</keyword>
<name>A0A9P1FTE8_9DINO</name>
<evidence type="ECO:0000313" key="2">
    <source>
        <dbReference type="EMBL" id="CAI3985732.1"/>
    </source>
</evidence>
<evidence type="ECO:0000313" key="4">
    <source>
        <dbReference type="EMBL" id="CAL4773044.1"/>
    </source>
</evidence>
<accession>A0A9P1FTE8</accession>